<keyword evidence="2" id="KW-0812">Transmembrane</keyword>
<organism>
    <name type="scientific">Ixodes scapularis</name>
    <name type="common">Black-legged tick</name>
    <name type="synonym">Deer tick</name>
    <dbReference type="NCBI Taxonomy" id="6945"/>
    <lineage>
        <taxon>Eukaryota</taxon>
        <taxon>Metazoa</taxon>
        <taxon>Ecdysozoa</taxon>
        <taxon>Arthropoda</taxon>
        <taxon>Chelicerata</taxon>
        <taxon>Arachnida</taxon>
        <taxon>Acari</taxon>
        <taxon>Parasitiformes</taxon>
        <taxon>Ixodida</taxon>
        <taxon>Ixodoidea</taxon>
        <taxon>Ixodidae</taxon>
        <taxon>Ixodinae</taxon>
        <taxon>Ixodes</taxon>
    </lineage>
</organism>
<keyword evidence="5" id="KW-1185">Reference proteome</keyword>
<evidence type="ECO:0000256" key="2">
    <source>
        <dbReference type="SAM" id="Phobius"/>
    </source>
</evidence>
<dbReference type="Proteomes" id="UP000001555">
    <property type="component" value="Unassembled WGS sequence"/>
</dbReference>
<dbReference type="VEuPathDB" id="VectorBase:ISCW014538"/>
<dbReference type="EMBL" id="DS942572">
    <property type="protein sequence ID" value="EEC18468.1"/>
    <property type="molecule type" value="Genomic_DNA"/>
</dbReference>
<dbReference type="HOGENOM" id="CLU_1779503_0_0_1"/>
<dbReference type="PaxDb" id="6945-B7QHZ6"/>
<dbReference type="EMBL" id="ABJB010698607">
    <property type="status" value="NOT_ANNOTATED_CDS"/>
    <property type="molecule type" value="Genomic_DNA"/>
</dbReference>
<protein>
    <submittedName>
        <fullName evidence="3 4">Uncharacterized protein</fullName>
    </submittedName>
</protein>
<dbReference type="AlphaFoldDB" id="B7QHZ6"/>
<dbReference type="EnsemblMetazoa" id="ISCW014538-RA">
    <property type="protein sequence ID" value="ISCW014538-PA"/>
    <property type="gene ID" value="ISCW014538"/>
</dbReference>
<evidence type="ECO:0000313" key="5">
    <source>
        <dbReference type="Proteomes" id="UP000001555"/>
    </source>
</evidence>
<evidence type="ECO:0000256" key="1">
    <source>
        <dbReference type="SAM" id="MobiDB-lite"/>
    </source>
</evidence>
<evidence type="ECO:0000313" key="4">
    <source>
        <dbReference type="EnsemblMetazoa" id="ISCW014538-PA"/>
    </source>
</evidence>
<reference evidence="3 5" key="1">
    <citation type="submission" date="2008-03" db="EMBL/GenBank/DDBJ databases">
        <title>Annotation of Ixodes scapularis.</title>
        <authorList>
            <consortium name="Ixodes scapularis Genome Project Consortium"/>
            <person name="Caler E."/>
            <person name="Hannick L.I."/>
            <person name="Bidwell S."/>
            <person name="Joardar V."/>
            <person name="Thiagarajan M."/>
            <person name="Amedeo P."/>
            <person name="Galinsky K.J."/>
            <person name="Schobel S."/>
            <person name="Inman J."/>
            <person name="Hostetler J."/>
            <person name="Miller J."/>
            <person name="Hammond M."/>
            <person name="Megy K."/>
            <person name="Lawson D."/>
            <person name="Kodira C."/>
            <person name="Sutton G."/>
            <person name="Meyer J."/>
            <person name="Hill C.A."/>
            <person name="Birren B."/>
            <person name="Nene V."/>
            <person name="Collins F."/>
            <person name="Alarcon-Chaidez F."/>
            <person name="Wikel S."/>
            <person name="Strausberg R."/>
        </authorList>
    </citation>
    <scope>NUCLEOTIDE SEQUENCE [LARGE SCALE GENOMIC DNA]</scope>
    <source>
        <strain evidence="5">Wikel</strain>
        <strain evidence="3">Wikel colony</strain>
    </source>
</reference>
<keyword evidence="2" id="KW-1133">Transmembrane helix</keyword>
<gene>
    <name evidence="3" type="ORF">IscW_ISCW014538</name>
</gene>
<keyword evidence="2" id="KW-0472">Membrane</keyword>
<dbReference type="VEuPathDB" id="VectorBase:ISCI014538"/>
<sequence>MSSISASPWTWLSRNAVHPLRTPIGGPHRPTESNGFTDRVTGGRHRGSGVTMVSDDAWSDVLEEEDEDWSSFSTTRTGSRIVGLRGSTRSPAQLTERQPSFRIGRSLVYLGSLLGLLCAIGGIAVATFLLAGAGQGEAAQSQVLFT</sequence>
<accession>B7QHZ6</accession>
<dbReference type="EMBL" id="ABJB010910562">
    <property type="status" value="NOT_ANNOTATED_CDS"/>
    <property type="molecule type" value="Genomic_DNA"/>
</dbReference>
<feature type="region of interest" description="Disordered" evidence="1">
    <location>
        <begin position="21"/>
        <end position="49"/>
    </location>
</feature>
<reference evidence="4" key="2">
    <citation type="submission" date="2020-05" db="UniProtKB">
        <authorList>
            <consortium name="EnsemblMetazoa"/>
        </authorList>
    </citation>
    <scope>IDENTIFICATION</scope>
    <source>
        <strain evidence="4">wikel</strain>
    </source>
</reference>
<evidence type="ECO:0000313" key="3">
    <source>
        <dbReference type="EMBL" id="EEC18468.1"/>
    </source>
</evidence>
<name>B7QHZ6_IXOSC</name>
<dbReference type="InParanoid" id="B7QHZ6"/>
<feature type="transmembrane region" description="Helical" evidence="2">
    <location>
        <begin position="107"/>
        <end position="131"/>
    </location>
</feature>
<proteinExistence type="predicted"/>